<dbReference type="Proteomes" id="UP000216311">
    <property type="component" value="Unassembled WGS sequence"/>
</dbReference>
<dbReference type="GO" id="GO:0005324">
    <property type="term" value="F:long-chain fatty acid transmembrane transporter activity"/>
    <property type="evidence" value="ECO:0007669"/>
    <property type="project" value="TreeGrafter"/>
</dbReference>
<comment type="similarity">
    <text evidence="1">Belongs to the ATP-dependent AMP-binding enzyme family.</text>
</comment>
<feature type="domain" description="AMP-dependent synthetase/ligase" evidence="5">
    <location>
        <begin position="22"/>
        <end position="370"/>
    </location>
</feature>
<feature type="domain" description="AMP-binding enzyme C-terminal" evidence="6">
    <location>
        <begin position="421"/>
        <end position="494"/>
    </location>
</feature>
<dbReference type="InterPro" id="IPR020845">
    <property type="entry name" value="AMP-binding_CS"/>
</dbReference>
<evidence type="ECO:0000313" key="8">
    <source>
        <dbReference type="Proteomes" id="UP000216311"/>
    </source>
</evidence>
<accession>A0A255GTU4</accession>
<dbReference type="InterPro" id="IPR000873">
    <property type="entry name" value="AMP-dep_synth/lig_dom"/>
</dbReference>
<keyword evidence="3" id="KW-0547">Nucleotide-binding</keyword>
<dbReference type="InterPro" id="IPR042099">
    <property type="entry name" value="ANL_N_sf"/>
</dbReference>
<sequence length="550" mass="59940">MPATFAECIAARRDHTGGGLRFEGARWTWAEVVAEADRRRGLLRTMPRQPKEHDTGQLHLGLLLENTPEFVFWLFAAALEGAVVVGLNTTRRGAELAADITHADCDLVLVEQRTAPLLEGLSLPVPVHDAADLQLIDDRPITGFPAAVGPETLLLLLFSSGSTGRPKAVACSQGRLATLARTLSERVELHPGSVTYLCAPLFHGNALMLNLAPALWKGATVVLARRFSATAFTEAIAEHGITFVNYVGRILAYVLARPALPGDADSTLELAYGTEASAADVSRFGERYGCRVQEGYGLSEGVVRINRVPGTPADALGQPVCPYPVQVRNSDTGLECPPAERDEHGRVTNPDQAIGEIVAVGGAAAFEGYYRNPGASVERIRGDDFWTGDLAYRDEDGWFYFAGRANDWLRIDGENLAAGPIERILERHPAVAVAAVYSVPDPRTGDQLMCTLQADCFEPQEFADFLSAQGDLGAKSVPRFIRVTDRMPTTGSNKTSKSPLRRSAWRTRDRVWWRPGRELSFAPFGPAERAEWEREFDEHGRSGLLPESGK</sequence>
<dbReference type="PANTHER" id="PTHR43107:SF15">
    <property type="entry name" value="FATTY ACID TRANSPORT PROTEIN 3, ISOFORM A"/>
    <property type="match status" value="1"/>
</dbReference>
<dbReference type="GO" id="GO:0005524">
    <property type="term" value="F:ATP binding"/>
    <property type="evidence" value="ECO:0007669"/>
    <property type="project" value="UniProtKB-KW"/>
</dbReference>
<dbReference type="InterPro" id="IPR045851">
    <property type="entry name" value="AMP-bd_C_sf"/>
</dbReference>
<proteinExistence type="inferred from homology"/>
<dbReference type="Gene3D" id="3.40.50.12780">
    <property type="entry name" value="N-terminal domain of ligase-like"/>
    <property type="match status" value="1"/>
</dbReference>
<dbReference type="PANTHER" id="PTHR43107">
    <property type="entry name" value="LONG-CHAIN FATTY ACID TRANSPORT PROTEIN"/>
    <property type="match status" value="1"/>
</dbReference>
<dbReference type="GO" id="GO:0044539">
    <property type="term" value="P:long-chain fatty acid import into cell"/>
    <property type="evidence" value="ECO:0007669"/>
    <property type="project" value="TreeGrafter"/>
</dbReference>
<dbReference type="RefSeq" id="WP_094365441.1">
    <property type="nucleotide sequence ID" value="NZ_NMVQ01000047.1"/>
</dbReference>
<evidence type="ECO:0000256" key="3">
    <source>
        <dbReference type="ARBA" id="ARBA00022741"/>
    </source>
</evidence>
<dbReference type="AlphaFoldDB" id="A0A255GTU4"/>
<keyword evidence="8" id="KW-1185">Reference proteome</keyword>
<keyword evidence="4" id="KW-0067">ATP-binding</keyword>
<evidence type="ECO:0000256" key="2">
    <source>
        <dbReference type="ARBA" id="ARBA00022598"/>
    </source>
</evidence>
<evidence type="ECO:0000313" key="7">
    <source>
        <dbReference type="EMBL" id="OYO16554.1"/>
    </source>
</evidence>
<evidence type="ECO:0000259" key="5">
    <source>
        <dbReference type="Pfam" id="PF00501"/>
    </source>
</evidence>
<dbReference type="PROSITE" id="PS00455">
    <property type="entry name" value="AMP_BINDING"/>
    <property type="match status" value="1"/>
</dbReference>
<dbReference type="InterPro" id="IPR025110">
    <property type="entry name" value="AMP-bd_C"/>
</dbReference>
<dbReference type="GO" id="GO:0005886">
    <property type="term" value="C:plasma membrane"/>
    <property type="evidence" value="ECO:0007669"/>
    <property type="project" value="TreeGrafter"/>
</dbReference>
<evidence type="ECO:0000256" key="4">
    <source>
        <dbReference type="ARBA" id="ARBA00022840"/>
    </source>
</evidence>
<reference evidence="7 8" key="1">
    <citation type="submission" date="2017-07" db="EMBL/GenBank/DDBJ databases">
        <title>Draft whole genome sequences of clinical Proprionibacteriaceae strains.</title>
        <authorList>
            <person name="Bernier A.-M."/>
            <person name="Bernard K."/>
            <person name="Domingo M.-C."/>
        </authorList>
    </citation>
    <scope>NUCLEOTIDE SEQUENCE [LARGE SCALE GENOMIC DNA]</scope>
    <source>
        <strain evidence="7 8">NML 130396</strain>
    </source>
</reference>
<dbReference type="Gene3D" id="3.30.300.30">
    <property type="match status" value="1"/>
</dbReference>
<dbReference type="Pfam" id="PF00501">
    <property type="entry name" value="AMP-binding"/>
    <property type="match status" value="1"/>
</dbReference>
<evidence type="ECO:0000259" key="6">
    <source>
        <dbReference type="Pfam" id="PF13193"/>
    </source>
</evidence>
<keyword evidence="2" id="KW-0436">Ligase</keyword>
<dbReference type="Pfam" id="PF13193">
    <property type="entry name" value="AMP-binding_C"/>
    <property type="match status" value="1"/>
</dbReference>
<dbReference type="EMBL" id="NMVQ01000047">
    <property type="protein sequence ID" value="OYO16554.1"/>
    <property type="molecule type" value="Genomic_DNA"/>
</dbReference>
<dbReference type="SUPFAM" id="SSF56801">
    <property type="entry name" value="Acetyl-CoA synthetase-like"/>
    <property type="match status" value="1"/>
</dbReference>
<protein>
    <submittedName>
        <fullName evidence="7">Acyl-CoA synthetase</fullName>
    </submittedName>
</protein>
<dbReference type="OrthoDB" id="9803968at2"/>
<evidence type="ECO:0000256" key="1">
    <source>
        <dbReference type="ARBA" id="ARBA00006432"/>
    </source>
</evidence>
<name>A0A255GTU4_9ACTN</name>
<gene>
    <name evidence="7" type="ORF">CGZ93_17465</name>
</gene>
<dbReference type="GO" id="GO:0004467">
    <property type="term" value="F:long-chain fatty acid-CoA ligase activity"/>
    <property type="evidence" value="ECO:0007669"/>
    <property type="project" value="TreeGrafter"/>
</dbReference>
<organism evidence="7 8">
    <name type="scientific">Enemella dayhoffiae</name>
    <dbReference type="NCBI Taxonomy" id="2016507"/>
    <lineage>
        <taxon>Bacteria</taxon>
        <taxon>Bacillati</taxon>
        <taxon>Actinomycetota</taxon>
        <taxon>Actinomycetes</taxon>
        <taxon>Propionibacteriales</taxon>
        <taxon>Propionibacteriaceae</taxon>
        <taxon>Enemella</taxon>
    </lineage>
</organism>
<comment type="caution">
    <text evidence="7">The sequence shown here is derived from an EMBL/GenBank/DDBJ whole genome shotgun (WGS) entry which is preliminary data.</text>
</comment>